<feature type="domain" description="Cytosol aminopeptidase" evidence="5">
    <location>
        <begin position="13"/>
        <end position="271"/>
    </location>
</feature>
<dbReference type="EMBL" id="KV919074">
    <property type="protein sequence ID" value="OSX72252.1"/>
    <property type="molecule type" value="Genomic_DNA"/>
</dbReference>
<evidence type="ECO:0000256" key="3">
    <source>
        <dbReference type="ARBA" id="ARBA00022670"/>
    </source>
</evidence>
<protein>
    <recommendedName>
        <fullName evidence="5">Cytosol aminopeptidase domain-containing protein</fullName>
    </recommendedName>
</protein>
<evidence type="ECO:0000256" key="4">
    <source>
        <dbReference type="ARBA" id="ARBA00022801"/>
    </source>
</evidence>
<dbReference type="PANTHER" id="PTHR11963">
    <property type="entry name" value="LEUCINE AMINOPEPTIDASE-RELATED"/>
    <property type="match status" value="1"/>
</dbReference>
<sequence length="350" mass="35863">MATTVMGVFGAAAADGGAPPRFIYLAWSPTGVAGVDGAIALVGEGATYDAGGSNLKTGAERMLGLMKVDMGGAAAVLGAARALAEMRPPVEGHVVLAACENFISDTARWPGNIITASSGVTNEVGNTDAETRLTAADSLAYAPGLPAGTHVFELSTFMGAVIVALDQSIGGLMAPYDDLATSLVSAAAAAGERLWCLPLDGTYVSSLDSTLAGVNSIGAKGGVGAGTITAGLFFAKFVRAGALWAHIDIAGAARNHGGGGGGTGYGVATLVRSVHAFGRVGRGRGDSALTRRSAGTVGRRSEAVVEFFGRHFEWCFWQSLTLNRVSCVFLCDMRHCHENVPRIKILRTLM</sequence>
<dbReference type="GO" id="GO:0006508">
    <property type="term" value="P:proteolysis"/>
    <property type="evidence" value="ECO:0007669"/>
    <property type="project" value="UniProtKB-KW"/>
</dbReference>
<dbReference type="InterPro" id="IPR011356">
    <property type="entry name" value="Leucine_aapep/pepB"/>
</dbReference>
<evidence type="ECO:0000259" key="5">
    <source>
        <dbReference type="Pfam" id="PF00883"/>
    </source>
</evidence>
<dbReference type="InterPro" id="IPR000819">
    <property type="entry name" value="Peptidase_M17_C"/>
</dbReference>
<dbReference type="GO" id="GO:0070006">
    <property type="term" value="F:metalloaminopeptidase activity"/>
    <property type="evidence" value="ECO:0007669"/>
    <property type="project" value="InterPro"/>
</dbReference>
<dbReference type="Proteomes" id="UP000218209">
    <property type="component" value="Unassembled WGS sequence"/>
</dbReference>
<evidence type="ECO:0000313" key="7">
    <source>
        <dbReference type="Proteomes" id="UP000218209"/>
    </source>
</evidence>
<dbReference type="Pfam" id="PF00883">
    <property type="entry name" value="Peptidase_M17"/>
    <property type="match status" value="1"/>
</dbReference>
<reference evidence="6 7" key="1">
    <citation type="submission" date="2017-03" db="EMBL/GenBank/DDBJ databases">
        <title>WGS assembly of Porphyra umbilicalis.</title>
        <authorList>
            <person name="Brawley S.H."/>
            <person name="Blouin N.A."/>
            <person name="Ficko-Blean E."/>
            <person name="Wheeler G.L."/>
            <person name="Lohr M."/>
            <person name="Goodson H.V."/>
            <person name="Jenkins J.W."/>
            <person name="Blaby-Haas C.E."/>
            <person name="Helliwell K.E."/>
            <person name="Chan C."/>
            <person name="Marriage T."/>
            <person name="Bhattacharya D."/>
            <person name="Klein A.S."/>
            <person name="Badis Y."/>
            <person name="Brodie J."/>
            <person name="Cao Y."/>
            <person name="Collen J."/>
            <person name="Dittami S.M."/>
            <person name="Gachon C.M."/>
            <person name="Green B.R."/>
            <person name="Karpowicz S."/>
            <person name="Kim J.W."/>
            <person name="Kudahl U."/>
            <person name="Lin S."/>
            <person name="Michel G."/>
            <person name="Mittag M."/>
            <person name="Olson B.J."/>
            <person name="Pangilinan J."/>
            <person name="Peng Y."/>
            <person name="Qiu H."/>
            <person name="Shu S."/>
            <person name="Singer J.T."/>
            <person name="Smith A.G."/>
            <person name="Sprecher B.N."/>
            <person name="Wagner V."/>
            <person name="Wang W."/>
            <person name="Wang Z.-Y."/>
            <person name="Yan J."/>
            <person name="Yarish C."/>
            <person name="Zoeuner-Riek S."/>
            <person name="Zhuang Y."/>
            <person name="Zou Y."/>
            <person name="Lindquist E.A."/>
            <person name="Grimwood J."/>
            <person name="Barry K."/>
            <person name="Rokhsar D.S."/>
            <person name="Schmutz J."/>
            <person name="Stiller J.W."/>
            <person name="Grossman A.R."/>
            <person name="Prochnik S.E."/>
        </authorList>
    </citation>
    <scope>NUCLEOTIDE SEQUENCE [LARGE SCALE GENOMIC DNA]</scope>
    <source>
        <strain evidence="6">4086291</strain>
    </source>
</reference>
<keyword evidence="3" id="KW-0645">Protease</keyword>
<dbReference type="Gene3D" id="3.40.630.10">
    <property type="entry name" value="Zn peptidases"/>
    <property type="match status" value="1"/>
</dbReference>
<dbReference type="GO" id="GO:0005737">
    <property type="term" value="C:cytoplasm"/>
    <property type="evidence" value="ECO:0007669"/>
    <property type="project" value="InterPro"/>
</dbReference>
<keyword evidence="4" id="KW-0378">Hydrolase</keyword>
<organism evidence="6 7">
    <name type="scientific">Porphyra umbilicalis</name>
    <name type="common">Purple laver</name>
    <name type="synonym">Red alga</name>
    <dbReference type="NCBI Taxonomy" id="2786"/>
    <lineage>
        <taxon>Eukaryota</taxon>
        <taxon>Rhodophyta</taxon>
        <taxon>Bangiophyceae</taxon>
        <taxon>Bangiales</taxon>
        <taxon>Bangiaceae</taxon>
        <taxon>Porphyra</taxon>
    </lineage>
</organism>
<proteinExistence type="inferred from homology"/>
<keyword evidence="2" id="KW-0031">Aminopeptidase</keyword>
<accession>A0A1X6NUI8</accession>
<dbReference type="AlphaFoldDB" id="A0A1X6NUI8"/>
<gene>
    <name evidence="6" type="ORF">BU14_0453s0014</name>
</gene>
<dbReference type="GO" id="GO:0030145">
    <property type="term" value="F:manganese ion binding"/>
    <property type="evidence" value="ECO:0007669"/>
    <property type="project" value="InterPro"/>
</dbReference>
<name>A0A1X6NUI8_PORUM</name>
<evidence type="ECO:0000256" key="1">
    <source>
        <dbReference type="ARBA" id="ARBA00009528"/>
    </source>
</evidence>
<evidence type="ECO:0000256" key="2">
    <source>
        <dbReference type="ARBA" id="ARBA00022438"/>
    </source>
</evidence>
<evidence type="ECO:0000313" key="6">
    <source>
        <dbReference type="EMBL" id="OSX72252.1"/>
    </source>
</evidence>
<keyword evidence="7" id="KW-1185">Reference proteome</keyword>
<dbReference type="OrthoDB" id="412814at2759"/>
<dbReference type="PRINTS" id="PR00481">
    <property type="entry name" value="LAMNOPPTDASE"/>
</dbReference>
<dbReference type="SUPFAM" id="SSF53187">
    <property type="entry name" value="Zn-dependent exopeptidases"/>
    <property type="match status" value="1"/>
</dbReference>
<comment type="similarity">
    <text evidence="1">Belongs to the peptidase M17 family.</text>
</comment>
<dbReference type="PANTHER" id="PTHR11963:SF23">
    <property type="entry name" value="CYTOSOL AMINOPEPTIDASE"/>
    <property type="match status" value="1"/>
</dbReference>